<dbReference type="EMBL" id="BKCJ011756411">
    <property type="protein sequence ID" value="GFD50357.1"/>
    <property type="molecule type" value="Genomic_DNA"/>
</dbReference>
<evidence type="ECO:0008006" key="3">
    <source>
        <dbReference type="Google" id="ProtNLM"/>
    </source>
</evidence>
<feature type="region of interest" description="Disordered" evidence="1">
    <location>
        <begin position="36"/>
        <end position="58"/>
    </location>
</feature>
<evidence type="ECO:0000313" key="2">
    <source>
        <dbReference type="EMBL" id="GFD50357.1"/>
    </source>
</evidence>
<comment type="caution">
    <text evidence="2">The sequence shown here is derived from an EMBL/GenBank/DDBJ whole genome shotgun (WGS) entry which is preliminary data.</text>
</comment>
<proteinExistence type="predicted"/>
<name>A0A699WS89_TANCI</name>
<gene>
    <name evidence="2" type="ORF">Tci_922326</name>
</gene>
<feature type="non-terminal residue" evidence="2">
    <location>
        <position position="1"/>
    </location>
</feature>
<feature type="compositionally biased region" description="Basic and acidic residues" evidence="1">
    <location>
        <begin position="45"/>
        <end position="58"/>
    </location>
</feature>
<dbReference type="GO" id="GO:0016810">
    <property type="term" value="F:hydrolase activity, acting on carbon-nitrogen (but not peptide) bonds"/>
    <property type="evidence" value="ECO:0007669"/>
    <property type="project" value="InterPro"/>
</dbReference>
<dbReference type="Gene3D" id="3.20.20.140">
    <property type="entry name" value="Metal-dependent hydrolases"/>
    <property type="match status" value="1"/>
</dbReference>
<reference evidence="2" key="1">
    <citation type="journal article" date="2019" name="Sci. Rep.">
        <title>Draft genome of Tanacetum cinerariifolium, the natural source of mosquito coil.</title>
        <authorList>
            <person name="Yamashiro T."/>
            <person name="Shiraishi A."/>
            <person name="Satake H."/>
            <person name="Nakayama K."/>
        </authorList>
    </citation>
    <scope>NUCLEOTIDE SEQUENCE</scope>
</reference>
<organism evidence="2">
    <name type="scientific">Tanacetum cinerariifolium</name>
    <name type="common">Dalmatian daisy</name>
    <name type="synonym">Chrysanthemum cinerariifolium</name>
    <dbReference type="NCBI Taxonomy" id="118510"/>
    <lineage>
        <taxon>Eukaryota</taxon>
        <taxon>Viridiplantae</taxon>
        <taxon>Streptophyta</taxon>
        <taxon>Embryophyta</taxon>
        <taxon>Tracheophyta</taxon>
        <taxon>Spermatophyta</taxon>
        <taxon>Magnoliopsida</taxon>
        <taxon>eudicotyledons</taxon>
        <taxon>Gunneridae</taxon>
        <taxon>Pentapetalae</taxon>
        <taxon>asterids</taxon>
        <taxon>campanulids</taxon>
        <taxon>Asterales</taxon>
        <taxon>Asteraceae</taxon>
        <taxon>Asteroideae</taxon>
        <taxon>Anthemideae</taxon>
        <taxon>Anthemidinae</taxon>
        <taxon>Tanacetum</taxon>
    </lineage>
</organism>
<sequence length="58" mass="6498">DYTPYEGMRLSAWPAMTFARGEMVWDGSALGTPGRGEFLPCARPEPAKARRRQSELPE</sequence>
<dbReference type="InterPro" id="IPR011059">
    <property type="entry name" value="Metal-dep_hydrolase_composite"/>
</dbReference>
<dbReference type="SUPFAM" id="SSF51338">
    <property type="entry name" value="Composite domain of metallo-dependent hydrolases"/>
    <property type="match status" value="1"/>
</dbReference>
<evidence type="ECO:0000256" key="1">
    <source>
        <dbReference type="SAM" id="MobiDB-lite"/>
    </source>
</evidence>
<protein>
    <recommendedName>
        <fullName evidence="3">Dihydropyrimidinase</fullName>
    </recommendedName>
</protein>
<dbReference type="AlphaFoldDB" id="A0A699WS89"/>
<accession>A0A699WS89</accession>